<dbReference type="Proteomes" id="UP000248405">
    <property type="component" value="Unassembled WGS sequence"/>
</dbReference>
<dbReference type="InterPro" id="IPR031359">
    <property type="entry name" value="NACHT_N"/>
</dbReference>
<feature type="compositionally biased region" description="Low complexity" evidence="3">
    <location>
        <begin position="31"/>
        <end position="42"/>
    </location>
</feature>
<evidence type="ECO:0000256" key="1">
    <source>
        <dbReference type="ARBA" id="ARBA00022737"/>
    </source>
</evidence>
<evidence type="ECO:0000256" key="3">
    <source>
        <dbReference type="SAM" id="MobiDB-lite"/>
    </source>
</evidence>
<dbReference type="InterPro" id="IPR036322">
    <property type="entry name" value="WD40_repeat_dom_sf"/>
</dbReference>
<dbReference type="Pfam" id="PF00400">
    <property type="entry name" value="WD40"/>
    <property type="match status" value="1"/>
</dbReference>
<dbReference type="PROSITE" id="PS50082">
    <property type="entry name" value="WD_REPEATS_2"/>
    <property type="match status" value="2"/>
</dbReference>
<dbReference type="InterPro" id="IPR024977">
    <property type="entry name" value="Apc4-like_WD40_dom"/>
</dbReference>
<gene>
    <name evidence="7" type="ORF">BO88DRAFT_467160</name>
</gene>
<reference evidence="7" key="1">
    <citation type="submission" date="2016-12" db="EMBL/GenBank/DDBJ databases">
        <title>The genomes of Aspergillus section Nigri reveals drivers in fungal speciation.</title>
        <authorList>
            <consortium name="DOE Joint Genome Institute"/>
            <person name="Vesth T.C."/>
            <person name="Nybo J."/>
            <person name="Theobald S."/>
            <person name="Brandl J."/>
            <person name="Frisvad J.C."/>
            <person name="Nielsen K.F."/>
            <person name="Lyhne E.K."/>
            <person name="Kogle M.E."/>
            <person name="Kuo A."/>
            <person name="Riley R."/>
            <person name="Clum A."/>
            <person name="Nolan M."/>
            <person name="Lipzen A."/>
            <person name="Salamov A."/>
            <person name="Henrissat B."/>
            <person name="Wiebenga A."/>
            <person name="De Vries R.P."/>
            <person name="Grigoriev I.V."/>
            <person name="Mortensen U.H."/>
            <person name="Andersen M.R."/>
            <person name="Baker S.E."/>
        </authorList>
    </citation>
    <scope>NUCLEOTIDE SEQUENCE [LARGE SCALE GENOMIC DNA]</scope>
    <source>
        <strain evidence="7">CBS 113365</strain>
    </source>
</reference>
<feature type="domain" description="NWD NACHT-NTPase N-terminal" evidence="5">
    <location>
        <begin position="139"/>
        <end position="362"/>
    </location>
</feature>
<dbReference type="InterPro" id="IPR015943">
    <property type="entry name" value="WD40/YVTN_repeat-like_dom_sf"/>
</dbReference>
<evidence type="ECO:0000313" key="8">
    <source>
        <dbReference type="Proteomes" id="UP000248405"/>
    </source>
</evidence>
<dbReference type="Gene3D" id="2.130.10.10">
    <property type="entry name" value="YVTN repeat-like/Quinoprotein amine dehydrogenase"/>
    <property type="match status" value="3"/>
</dbReference>
<evidence type="ECO:0000259" key="4">
    <source>
        <dbReference type="Pfam" id="PF12894"/>
    </source>
</evidence>
<dbReference type="SMART" id="SM00320">
    <property type="entry name" value="WD40"/>
    <property type="match status" value="9"/>
</dbReference>
<dbReference type="RefSeq" id="XP_025560702.1">
    <property type="nucleotide sequence ID" value="XM_025711498.1"/>
</dbReference>
<dbReference type="OrthoDB" id="674604at2759"/>
<feature type="domain" description="Anaphase-promoting complex subunit 4-like WD40" evidence="4">
    <location>
        <begin position="1471"/>
        <end position="1537"/>
    </location>
</feature>
<feature type="repeat" description="WD" evidence="2">
    <location>
        <begin position="1239"/>
        <end position="1273"/>
    </location>
</feature>
<sequence length="1648" mass="185538">MTCKETLTGIFMPSTWKKRNKAAEESPKVEPSSSTASPASSALRQESQSRFQPANTVQALPDEPIFHCHPETESKNVDLETSHEEKKEMADKKETREMKETTDKKAMVDKKEAHTELLSKVEPEELSQQLHDKTQRNGLWEAAYRKVEQEVNKNVMAHFVKLLVEAEVSQYEQGTSNDDADERGNTGDLEKLQDIVKGKLDVIQNAKLVVRGRVVRDKVSEIFCTVKMFKDIITATVSAEPHAALAWGCVAGFFPLLDNALTQFDTAKAGLKDISDILVRCRLIETTPLISRDQSSEYQGILSRVKDKMIDLYSQSLKYQISLVAQYSRPSIKRLLRDAVLKDNWTAMLTSMKNTEDSITSDLGKLNQKIITSIDDQMSRLRQTVKSTLDESRKAHEEIKLLTQDALIRGLPEAEYAAFDTYRKDMPPPPYCHEDTRKQILREIQRWGNGGDNNCIFWLRGMAGTGKSTIARTAAKMFNDQLLLGASFFFSRSNADRADPDRLFPTLARQLADVLPGFAAPLKDSIQQKHGVAQQSLDQQWRCLLLEPLSALSDKFSHPMVLVLVIDALDECQNGRIYAQSILKLLATAKTLKKVRLRIFVTSRPEDYLADGFTQIPSTTYYDVMIDGTGDLTTERDIRIFLEDKLSEIALIKQPNGRTQEAWPGKERAEKLIERCGRLFIAAATACRLLEATEFLDATLDLLLNTNKQHVSLTKDIDEMYKFVLKQAITERGSDSIYLIPLFQLVVGSVITMPDALSLRNLATLLREPCGNIRIMLKNLKSVLVVPEDDDSQVSIFHLSFRDFLVDPNRCDDENLLIDEKEANKTLFHRCMDVLREQGSLRRNICNIQHPGTAAVEVSQEIINKHLSHEVQYACWNWGTHINCAGSIQTKETTQLMNFLKEHFTHWLEVLSLTRRMSHASPTMTELKTRVAPGDYPELFEFVDDGRQFINHHGIDIAEAPLQIYYSALIFSPPSSVLRKQYQKESPRWIRLTSTTHDSWGQAERILRCGEPRCANFSPDSTKVAAGTLFGNVMVWNLITGELEQVLQDHGLSPGQKEVLGVSFYPNGRNIMAVYKDHTVNTFDIVSGHLDRRENIPVGVSDVAAIKSLPGSRRVAFLQKHNQAVCLWDPEFGVTKIIEGQFERWILSPNEELIASCSDGRIRLSKIIPRGSEVCDTEEIFAWEVRDDYWFHAVFSSNLRKIALRTDYNKVLVCDPERGPEEVIEIEFGYVGEIEFGYVGEIAFSPDCTQLAASTYAGTLEIWDLTTRHIIHRLHGYSDEVRSFTFSPDGRKLVSLTGREQAVRIWDLHGLSKVGQPPASPINTYGSIHTSLFSPSGETAMLTRYSDVSEIWDLATGKLQHRLTEEIGRFAAFSPDNKYIAFVNNNGYFKLFSTITWKPSILLETLLGVTTAFSPDSKRVAIHGNDGILRVYDSATGKEERASPKSLPKSEILAFSPNGDMVASSSAGLMTVWSLGKEPTQYDIDFGCDQITAIAFSHSGKQIAIGCERGHVKISDLRTGEVLTKHAGYSTSLFSLTFAPDDTRLAARDVITILIWDMAKENPIKKLLCYSNISNRQPLLLNWKDLAMYTFEEDLKWVTYNEKKIVAIPADFRPQSVDLLSASSLVLIGKSSIIGTLHFSPEPDYADT</sequence>
<keyword evidence="1" id="KW-0677">Repeat</keyword>
<proteinExistence type="predicted"/>
<dbReference type="InterPro" id="IPR056884">
    <property type="entry name" value="NPHP3-like_N"/>
</dbReference>
<accession>A0A319BUW8</accession>
<feature type="repeat" description="WD" evidence="2">
    <location>
        <begin position="1274"/>
        <end position="1308"/>
    </location>
</feature>
<organism evidence="7 8">
    <name type="scientific">Aspergillus vadensis (strain CBS 113365 / IMI 142717 / IBT 24658)</name>
    <dbReference type="NCBI Taxonomy" id="1448311"/>
    <lineage>
        <taxon>Eukaryota</taxon>
        <taxon>Fungi</taxon>
        <taxon>Dikarya</taxon>
        <taxon>Ascomycota</taxon>
        <taxon>Pezizomycotina</taxon>
        <taxon>Eurotiomycetes</taxon>
        <taxon>Eurotiomycetidae</taxon>
        <taxon>Eurotiales</taxon>
        <taxon>Aspergillaceae</taxon>
        <taxon>Aspergillus</taxon>
        <taxon>Aspergillus subgen. Circumdati</taxon>
    </lineage>
</organism>
<evidence type="ECO:0000259" key="6">
    <source>
        <dbReference type="Pfam" id="PF24883"/>
    </source>
</evidence>
<dbReference type="SUPFAM" id="SSF52540">
    <property type="entry name" value="P-loop containing nucleoside triphosphate hydrolases"/>
    <property type="match status" value="1"/>
</dbReference>
<feature type="region of interest" description="Disordered" evidence="3">
    <location>
        <begin position="1"/>
        <end position="110"/>
    </location>
</feature>
<evidence type="ECO:0000256" key="2">
    <source>
        <dbReference type="PROSITE-ProRule" id="PRU00221"/>
    </source>
</evidence>
<keyword evidence="8" id="KW-1185">Reference proteome</keyword>
<dbReference type="GeneID" id="37216090"/>
<evidence type="ECO:0000259" key="5">
    <source>
        <dbReference type="Pfam" id="PF17100"/>
    </source>
</evidence>
<name>A0A319BUW8_ASPVC</name>
<dbReference type="Pfam" id="PF12894">
    <property type="entry name" value="ANAPC4_WD40"/>
    <property type="match status" value="1"/>
</dbReference>
<dbReference type="Pfam" id="PF17100">
    <property type="entry name" value="NACHT_N"/>
    <property type="match status" value="1"/>
</dbReference>
<feature type="compositionally biased region" description="Polar residues" evidence="3">
    <location>
        <begin position="43"/>
        <end position="58"/>
    </location>
</feature>
<dbReference type="SUPFAM" id="SSF50978">
    <property type="entry name" value="WD40 repeat-like"/>
    <property type="match status" value="2"/>
</dbReference>
<dbReference type="InterPro" id="IPR027417">
    <property type="entry name" value="P-loop_NTPase"/>
</dbReference>
<dbReference type="EMBL" id="KZ821632">
    <property type="protein sequence ID" value="PYH66908.1"/>
    <property type="molecule type" value="Genomic_DNA"/>
</dbReference>
<keyword evidence="2" id="KW-0853">WD repeat</keyword>
<dbReference type="Pfam" id="PF24883">
    <property type="entry name" value="NPHP3_N"/>
    <property type="match status" value="1"/>
</dbReference>
<dbReference type="SUPFAM" id="SSF69322">
    <property type="entry name" value="Tricorn protease domain 2"/>
    <property type="match status" value="1"/>
</dbReference>
<feature type="domain" description="Nephrocystin 3-like N-terminal" evidence="6">
    <location>
        <begin position="443"/>
        <end position="604"/>
    </location>
</feature>
<dbReference type="Gene3D" id="3.40.50.300">
    <property type="entry name" value="P-loop containing nucleotide triphosphate hydrolases"/>
    <property type="match status" value="1"/>
</dbReference>
<dbReference type="InterPro" id="IPR001680">
    <property type="entry name" value="WD40_rpt"/>
</dbReference>
<feature type="compositionally biased region" description="Basic and acidic residues" evidence="3">
    <location>
        <begin position="64"/>
        <end position="110"/>
    </location>
</feature>
<evidence type="ECO:0000313" key="7">
    <source>
        <dbReference type="EMBL" id="PYH66908.1"/>
    </source>
</evidence>
<dbReference type="PANTHER" id="PTHR19879">
    <property type="entry name" value="TRANSCRIPTION INITIATION FACTOR TFIID"/>
    <property type="match status" value="1"/>
</dbReference>
<dbReference type="PANTHER" id="PTHR19879:SF9">
    <property type="entry name" value="TRANSCRIPTION INITIATION FACTOR TFIID SUBUNIT 5"/>
    <property type="match status" value="1"/>
</dbReference>
<protein>
    <submittedName>
        <fullName evidence="7">WD domain-containing protein</fullName>
    </submittedName>
</protein>